<dbReference type="AlphaFoldDB" id="A0A1C4WIY2"/>
<sequence length="245" mass="26242">MRPFVRCTELPRPPGNCPPSKADRANPPTRCGSRHVGRCTSSRERPIIGRRGATRSGARHRPPVAPGRQERRGPRHGRPVVTAMTRPPVPSGEQLVRPLVPAALPARSRPRPVPMPVLPARVQLPAVVNAAELLLGMAVPSRCGRVAAQPILRALGWQPGHRLDIHPHRGVLVIASAKDGRYRVGSRGALPLPASSRRMCRIGHGEPVLLAALVAHDLVVVHPIGAVARLLADLHIEVAGGDHVC</sequence>
<proteinExistence type="predicted"/>
<feature type="region of interest" description="Disordered" evidence="1">
    <location>
        <begin position="1"/>
        <end position="93"/>
    </location>
</feature>
<evidence type="ECO:0000256" key="1">
    <source>
        <dbReference type="SAM" id="MobiDB-lite"/>
    </source>
</evidence>
<protein>
    <submittedName>
        <fullName evidence="2">Uncharacterized protein</fullName>
    </submittedName>
</protein>
<gene>
    <name evidence="2" type="ORF">GA0074695_2460</name>
</gene>
<dbReference type="Proteomes" id="UP000198242">
    <property type="component" value="Chromosome I"/>
</dbReference>
<name>A0A1C4WIY2_MICVI</name>
<organism evidence="2 3">
    <name type="scientific">Micromonospora viridifaciens</name>
    <dbReference type="NCBI Taxonomy" id="1881"/>
    <lineage>
        <taxon>Bacteria</taxon>
        <taxon>Bacillati</taxon>
        <taxon>Actinomycetota</taxon>
        <taxon>Actinomycetes</taxon>
        <taxon>Micromonosporales</taxon>
        <taxon>Micromonosporaceae</taxon>
        <taxon>Micromonospora</taxon>
    </lineage>
</organism>
<evidence type="ECO:0000313" key="2">
    <source>
        <dbReference type="EMBL" id="SCE95841.1"/>
    </source>
</evidence>
<reference evidence="3" key="1">
    <citation type="submission" date="2016-06" db="EMBL/GenBank/DDBJ databases">
        <authorList>
            <person name="Varghese N."/>
            <person name="Submissions Spin"/>
        </authorList>
    </citation>
    <scope>NUCLEOTIDE SEQUENCE [LARGE SCALE GENOMIC DNA]</scope>
    <source>
        <strain evidence="3">DSM 43909</strain>
    </source>
</reference>
<keyword evidence="3" id="KW-1185">Reference proteome</keyword>
<dbReference type="EMBL" id="LT607411">
    <property type="protein sequence ID" value="SCE95841.1"/>
    <property type="molecule type" value="Genomic_DNA"/>
</dbReference>
<evidence type="ECO:0000313" key="3">
    <source>
        <dbReference type="Proteomes" id="UP000198242"/>
    </source>
</evidence>
<accession>A0A1C4WIY2</accession>